<dbReference type="AlphaFoldDB" id="A0AAV6YD41"/>
<dbReference type="EMBL" id="WHWC01000001">
    <property type="protein sequence ID" value="KAG8391670.1"/>
    <property type="molecule type" value="Genomic_DNA"/>
</dbReference>
<keyword evidence="3" id="KW-1185">Reference proteome</keyword>
<feature type="region of interest" description="Disordered" evidence="1">
    <location>
        <begin position="603"/>
        <end position="622"/>
    </location>
</feature>
<organism evidence="2 3">
    <name type="scientific">Buddleja alternifolia</name>
    <dbReference type="NCBI Taxonomy" id="168488"/>
    <lineage>
        <taxon>Eukaryota</taxon>
        <taxon>Viridiplantae</taxon>
        <taxon>Streptophyta</taxon>
        <taxon>Embryophyta</taxon>
        <taxon>Tracheophyta</taxon>
        <taxon>Spermatophyta</taxon>
        <taxon>Magnoliopsida</taxon>
        <taxon>eudicotyledons</taxon>
        <taxon>Gunneridae</taxon>
        <taxon>Pentapetalae</taxon>
        <taxon>asterids</taxon>
        <taxon>lamiids</taxon>
        <taxon>Lamiales</taxon>
        <taxon>Scrophulariaceae</taxon>
        <taxon>Buddlejeae</taxon>
        <taxon>Buddleja</taxon>
    </lineage>
</organism>
<dbReference type="Proteomes" id="UP000826271">
    <property type="component" value="Unassembled WGS sequence"/>
</dbReference>
<reference evidence="2" key="1">
    <citation type="submission" date="2019-10" db="EMBL/GenBank/DDBJ databases">
        <authorList>
            <person name="Zhang R."/>
            <person name="Pan Y."/>
            <person name="Wang J."/>
            <person name="Ma R."/>
            <person name="Yu S."/>
        </authorList>
    </citation>
    <scope>NUCLEOTIDE SEQUENCE</scope>
    <source>
        <strain evidence="2">LA-IB0</strain>
        <tissue evidence="2">Leaf</tissue>
    </source>
</reference>
<evidence type="ECO:0008006" key="4">
    <source>
        <dbReference type="Google" id="ProtNLM"/>
    </source>
</evidence>
<protein>
    <recommendedName>
        <fullName evidence="4">MutS-like protein</fullName>
    </recommendedName>
</protein>
<gene>
    <name evidence="2" type="ORF">BUALT_Bualt01G0211400</name>
</gene>
<dbReference type="PANTHER" id="PTHR31549">
    <property type="entry name" value="PROTEIN, PUTATIVE (DUF247)-RELATED-RELATED"/>
    <property type="match status" value="1"/>
</dbReference>
<comment type="caution">
    <text evidence="2">The sequence shown here is derived from an EMBL/GenBank/DDBJ whole genome shotgun (WGS) entry which is preliminary data.</text>
</comment>
<accession>A0AAV6YD41</accession>
<dbReference type="PANTHER" id="PTHR31549:SF88">
    <property type="entry name" value="DUF4220 DOMAIN-CONTAINING PROTEIN"/>
    <property type="match status" value="1"/>
</dbReference>
<evidence type="ECO:0000313" key="2">
    <source>
        <dbReference type="EMBL" id="KAG8391670.1"/>
    </source>
</evidence>
<dbReference type="InterPro" id="IPR004158">
    <property type="entry name" value="DUF247_pln"/>
</dbReference>
<sequence length="667" mass="76191">MHHGPWGLLAEIRGPNDNASQIAIQDAVVLSLEFPLSLCTNSRVSLSTSNPDSRCRQRSKDILLHWDFSSCSYNLIVLMPFNRQKQYRSISFTGRPPQALSPMSSNREYHNDPPPTQIKICRLSSNHIDQNEDARLSIPSFGPIYLQENPLFWAAKEEALDHVYKVSSTNNPATSDPGRIKDIYISVIRKIDKKTHDAYRDKFEEIEDPDFRRLMIIDGCFFLQLAITILGGYHLLGYPPDQVLFSDKDLQMWSDAMFFVGNQIPISVLQELMKQRFFQNVIKSGTWHRPSSWSKQILYDLLISPSLVNATSKFNCFCRKRRDSKAPIPCDILQGLRDLVLGPHPYAYEPDDDDDDNYVIDLEANVGNDNVTALEAEGATELFLSATKLRRKGIKIKPLNEGMGSKGIYFKENVGACLYLPVMTVEDDTIVILKHLKRYEINLHFPNQHLYEVCSYIGLMSEILRTRKDVELLANEGVILGTRRNMDRLPRILNRLECNVTTKHLKDVKLQVSDYKGTEWHAFLKKSLSLVVLLTMVQTFYAVLSYHHPNSKFLRIDLSAGDHPTAVAFIDDASSVIVASQALSDDFIRFVYLCREETKTKTKLPMDEDGTQDKNEESELSKEVQTVDKNIISNEVLTDDRIRVDNLEDININQNWPLNNERSDAIP</sequence>
<evidence type="ECO:0000313" key="3">
    <source>
        <dbReference type="Proteomes" id="UP000826271"/>
    </source>
</evidence>
<proteinExistence type="predicted"/>
<dbReference type="Pfam" id="PF03140">
    <property type="entry name" value="DUF247"/>
    <property type="match status" value="1"/>
</dbReference>
<evidence type="ECO:0000256" key="1">
    <source>
        <dbReference type="SAM" id="MobiDB-lite"/>
    </source>
</evidence>
<name>A0AAV6YD41_9LAMI</name>